<reference evidence="1" key="1">
    <citation type="submission" date="2018-05" db="EMBL/GenBank/DDBJ databases">
        <authorList>
            <person name="Lanie J.A."/>
            <person name="Ng W.-L."/>
            <person name="Kazmierczak K.M."/>
            <person name="Andrzejewski T.M."/>
            <person name="Davidsen T.M."/>
            <person name="Wayne K.J."/>
            <person name="Tettelin H."/>
            <person name="Glass J.I."/>
            <person name="Rusch D."/>
            <person name="Podicherti R."/>
            <person name="Tsui H.-C.T."/>
            <person name="Winkler M.E."/>
        </authorList>
    </citation>
    <scope>NUCLEOTIDE SEQUENCE</scope>
</reference>
<sequence length="41" mass="4576">NQSLMPYYFLSCDLGEAATRGSNCGSASIMEYNQFLMVLHI</sequence>
<dbReference type="AlphaFoldDB" id="A0A382EJQ3"/>
<accession>A0A382EJQ3</accession>
<evidence type="ECO:0000313" key="1">
    <source>
        <dbReference type="EMBL" id="SVB50294.1"/>
    </source>
</evidence>
<gene>
    <name evidence="1" type="ORF">METZ01_LOCUS203148</name>
</gene>
<name>A0A382EJQ3_9ZZZZ</name>
<organism evidence="1">
    <name type="scientific">marine metagenome</name>
    <dbReference type="NCBI Taxonomy" id="408172"/>
    <lineage>
        <taxon>unclassified sequences</taxon>
        <taxon>metagenomes</taxon>
        <taxon>ecological metagenomes</taxon>
    </lineage>
</organism>
<proteinExistence type="predicted"/>
<feature type="non-terminal residue" evidence="1">
    <location>
        <position position="1"/>
    </location>
</feature>
<protein>
    <submittedName>
        <fullName evidence="1">Uncharacterized protein</fullName>
    </submittedName>
</protein>
<dbReference type="EMBL" id="UINC01044612">
    <property type="protein sequence ID" value="SVB50294.1"/>
    <property type="molecule type" value="Genomic_DNA"/>
</dbReference>